<evidence type="ECO:0000313" key="6">
    <source>
        <dbReference type="Proteomes" id="UP000184476"/>
    </source>
</evidence>
<dbReference type="InterPro" id="IPR036390">
    <property type="entry name" value="WH_DNA-bd_sf"/>
</dbReference>
<protein>
    <submittedName>
        <fullName evidence="5">DNA-binding transcriptional regulator, MarR family</fullName>
    </submittedName>
</protein>
<evidence type="ECO:0000256" key="2">
    <source>
        <dbReference type="ARBA" id="ARBA00023125"/>
    </source>
</evidence>
<dbReference type="SMART" id="SM00347">
    <property type="entry name" value="HTH_MARR"/>
    <property type="match status" value="1"/>
</dbReference>
<dbReference type="PROSITE" id="PS01117">
    <property type="entry name" value="HTH_MARR_1"/>
    <property type="match status" value="1"/>
</dbReference>
<keyword evidence="1" id="KW-0805">Transcription regulation</keyword>
<dbReference type="EMBL" id="FQVL01000008">
    <property type="protein sequence ID" value="SHF13546.1"/>
    <property type="molecule type" value="Genomic_DNA"/>
</dbReference>
<reference evidence="5 6" key="1">
    <citation type="submission" date="2016-11" db="EMBL/GenBank/DDBJ databases">
        <authorList>
            <person name="Jaros S."/>
            <person name="Januszkiewicz K."/>
            <person name="Wedrychowicz H."/>
        </authorList>
    </citation>
    <scope>NUCLEOTIDE SEQUENCE [LARGE SCALE GENOMIC DNA]</scope>
    <source>
        <strain evidence="5 6">DSM 44666</strain>
    </source>
</reference>
<organism evidence="5 6">
    <name type="scientific">Seinonella peptonophila</name>
    <dbReference type="NCBI Taxonomy" id="112248"/>
    <lineage>
        <taxon>Bacteria</taxon>
        <taxon>Bacillati</taxon>
        <taxon>Bacillota</taxon>
        <taxon>Bacilli</taxon>
        <taxon>Bacillales</taxon>
        <taxon>Thermoactinomycetaceae</taxon>
        <taxon>Seinonella</taxon>
    </lineage>
</organism>
<evidence type="ECO:0000256" key="3">
    <source>
        <dbReference type="ARBA" id="ARBA00023163"/>
    </source>
</evidence>
<dbReference type="InterPro" id="IPR023187">
    <property type="entry name" value="Tscrpt_reg_MarR-type_CS"/>
</dbReference>
<dbReference type="STRING" id="112248.SAMN05444392_10864"/>
<dbReference type="GO" id="GO:0003700">
    <property type="term" value="F:DNA-binding transcription factor activity"/>
    <property type="evidence" value="ECO:0007669"/>
    <property type="project" value="InterPro"/>
</dbReference>
<gene>
    <name evidence="5" type="ORF">SAMN05444392_10864</name>
</gene>
<dbReference type="InterPro" id="IPR036388">
    <property type="entry name" value="WH-like_DNA-bd_sf"/>
</dbReference>
<keyword evidence="6" id="KW-1185">Reference proteome</keyword>
<dbReference type="Gene3D" id="1.10.10.10">
    <property type="entry name" value="Winged helix-like DNA-binding domain superfamily/Winged helix DNA-binding domain"/>
    <property type="match status" value="1"/>
</dbReference>
<dbReference type="PROSITE" id="PS50995">
    <property type="entry name" value="HTH_MARR_2"/>
    <property type="match status" value="1"/>
</dbReference>
<keyword evidence="3" id="KW-0804">Transcription</keyword>
<keyword evidence="2 5" id="KW-0238">DNA-binding</keyword>
<dbReference type="OrthoDB" id="166070at2"/>
<feature type="domain" description="HTH marR-type" evidence="4">
    <location>
        <begin position="7"/>
        <end position="138"/>
    </location>
</feature>
<dbReference type="SUPFAM" id="SSF46785">
    <property type="entry name" value="Winged helix' DNA-binding domain"/>
    <property type="match status" value="1"/>
</dbReference>
<proteinExistence type="predicted"/>
<dbReference type="RefSeq" id="WP_073155293.1">
    <property type="nucleotide sequence ID" value="NZ_FQVL01000008.1"/>
</dbReference>
<dbReference type="PANTHER" id="PTHR42756">
    <property type="entry name" value="TRANSCRIPTIONAL REGULATOR, MARR"/>
    <property type="match status" value="1"/>
</dbReference>
<dbReference type="PANTHER" id="PTHR42756:SF1">
    <property type="entry name" value="TRANSCRIPTIONAL REPRESSOR OF EMRAB OPERON"/>
    <property type="match status" value="1"/>
</dbReference>
<evidence type="ECO:0000256" key="1">
    <source>
        <dbReference type="ARBA" id="ARBA00023015"/>
    </source>
</evidence>
<dbReference type="Proteomes" id="UP000184476">
    <property type="component" value="Unassembled WGS sequence"/>
</dbReference>
<sequence length="150" mass="17539">MLSQDQVHELFQALRHSGKVMHQIFQLELKKVGLTVPQARVLKILYEKGKQSQVELSRELDSSMSSLSGMIDRMERMGLVVRQRDGKDRRIVQIELTQKAQELKSDLPAEGKFFRKYTESMSTEEIINLTHHLKRFTQSLEEGLKKWNKQ</sequence>
<evidence type="ECO:0000313" key="5">
    <source>
        <dbReference type="EMBL" id="SHF13546.1"/>
    </source>
</evidence>
<dbReference type="AlphaFoldDB" id="A0A1M4Z7I4"/>
<dbReference type="InterPro" id="IPR000835">
    <property type="entry name" value="HTH_MarR-typ"/>
</dbReference>
<name>A0A1M4Z7I4_9BACL</name>
<dbReference type="Pfam" id="PF01047">
    <property type="entry name" value="MarR"/>
    <property type="match status" value="1"/>
</dbReference>
<evidence type="ECO:0000259" key="4">
    <source>
        <dbReference type="PROSITE" id="PS50995"/>
    </source>
</evidence>
<dbReference type="PRINTS" id="PR00598">
    <property type="entry name" value="HTHMARR"/>
</dbReference>
<accession>A0A1M4Z7I4</accession>
<dbReference type="GO" id="GO:0003677">
    <property type="term" value="F:DNA binding"/>
    <property type="evidence" value="ECO:0007669"/>
    <property type="project" value="UniProtKB-KW"/>
</dbReference>